<sequence length="37" mass="4055">MPITPDLGGQDQTIRPARQTSANLDRADQTPPFDFPS</sequence>
<evidence type="ECO:0000313" key="2">
    <source>
        <dbReference type="EMBL" id="OOK69277.1"/>
    </source>
</evidence>
<dbReference type="Proteomes" id="UP000189229">
    <property type="component" value="Unassembled WGS sequence"/>
</dbReference>
<comment type="caution">
    <text evidence="2">The sequence shown here is derived from an EMBL/GenBank/DDBJ whole genome shotgun (WGS) entry which is preliminary data.</text>
</comment>
<reference evidence="2 3" key="1">
    <citation type="submission" date="2017-02" db="EMBL/GenBank/DDBJ databases">
        <title>Complete genome sequences of Mycobacterium kansasii strains isolated from rhesus macaques.</title>
        <authorList>
            <person name="Panda A."/>
            <person name="Nagaraj S."/>
            <person name="Zhao X."/>
            <person name="Tettelin H."/>
            <person name="Detolla L.J."/>
        </authorList>
    </citation>
    <scope>NUCLEOTIDE SEQUENCE [LARGE SCALE GENOMIC DNA]</scope>
    <source>
        <strain evidence="2 3">11-3813</strain>
    </source>
</reference>
<dbReference type="EMBL" id="MVBM01000007">
    <property type="protein sequence ID" value="OOK69277.1"/>
    <property type="molecule type" value="Genomic_DNA"/>
</dbReference>
<feature type="region of interest" description="Disordered" evidence="1">
    <location>
        <begin position="1"/>
        <end position="37"/>
    </location>
</feature>
<gene>
    <name evidence="2" type="ORF">BZL30_7030</name>
</gene>
<dbReference type="AlphaFoldDB" id="A0A1V3WQP5"/>
<evidence type="ECO:0000256" key="1">
    <source>
        <dbReference type="SAM" id="MobiDB-lite"/>
    </source>
</evidence>
<organism evidence="2 3">
    <name type="scientific">Mycobacterium kansasii</name>
    <dbReference type="NCBI Taxonomy" id="1768"/>
    <lineage>
        <taxon>Bacteria</taxon>
        <taxon>Bacillati</taxon>
        <taxon>Actinomycetota</taxon>
        <taxon>Actinomycetes</taxon>
        <taxon>Mycobacteriales</taxon>
        <taxon>Mycobacteriaceae</taxon>
        <taxon>Mycobacterium</taxon>
    </lineage>
</organism>
<evidence type="ECO:0000313" key="3">
    <source>
        <dbReference type="Proteomes" id="UP000189229"/>
    </source>
</evidence>
<accession>A0A1V3WQP5</accession>
<feature type="compositionally biased region" description="Polar residues" evidence="1">
    <location>
        <begin position="10"/>
        <end position="23"/>
    </location>
</feature>
<proteinExistence type="predicted"/>
<protein>
    <submittedName>
        <fullName evidence="2">Uncharacterized protein</fullName>
    </submittedName>
</protein>
<name>A0A1V3WQP5_MYCKA</name>